<dbReference type="AlphaFoldDB" id="A0A9D1DYM1"/>
<evidence type="ECO:0000256" key="1">
    <source>
        <dbReference type="ARBA" id="ARBA00004651"/>
    </source>
</evidence>
<evidence type="ECO:0000256" key="6">
    <source>
        <dbReference type="ARBA" id="ARBA00038076"/>
    </source>
</evidence>
<comment type="similarity">
    <text evidence="6">Belongs to the ABC-4 integral membrane protein family.</text>
</comment>
<dbReference type="EMBL" id="DVHA01000237">
    <property type="protein sequence ID" value="HIR61377.1"/>
    <property type="molecule type" value="Genomic_DNA"/>
</dbReference>
<evidence type="ECO:0000256" key="7">
    <source>
        <dbReference type="SAM" id="Phobius"/>
    </source>
</evidence>
<name>A0A9D1DYM1_9FIRM</name>
<feature type="domain" description="ABC3 transporter permease C-terminal" evidence="8">
    <location>
        <begin position="282"/>
        <end position="388"/>
    </location>
</feature>
<keyword evidence="3 7" id="KW-0812">Transmembrane</keyword>
<evidence type="ECO:0000256" key="3">
    <source>
        <dbReference type="ARBA" id="ARBA00022692"/>
    </source>
</evidence>
<dbReference type="InterPro" id="IPR003838">
    <property type="entry name" value="ABC3_permease_C"/>
</dbReference>
<evidence type="ECO:0000259" key="8">
    <source>
        <dbReference type="Pfam" id="PF02687"/>
    </source>
</evidence>
<sequence length="426" mass="45712">MKVKNGKVIRKLTLRKIAAERSRSIVAALAIGLTALLFTSLFTILLSVNDGFQQSNFRQAGGYSHGSFKSLTAEEVDILKNASGIARYGVRQYAGQLGGEYKNRIYTEVDYVDASDAEMMYSTPTTGSLPAEGTDEAAADSQFLAVIGVEPELGARFTVPVEVNGVTLEETFTLSGWWEAEPGSNFSFLFVPQSRAAELLEKAGGAGADRYENAGKWSLDVMLAHPADIAGEMEKILESRGYQGDDPSAEGYISYGVNWGYTQAQVTSGDTLGILGAGAAGAIFIALTGYLIIYNVFQIAVGEDIRFYGLLKTIGATRRQLGRMVRLQALVLCCAGLPAGLLIGWVIGYLIAPTVTRELVSAEAASANPVIFLFAAVFAILTVLISCRRPARLAGSVSPVEAVRYTEGAAYTRKKGRKAKKNGRFF</sequence>
<feature type="transmembrane region" description="Helical" evidence="7">
    <location>
        <begin position="272"/>
        <end position="297"/>
    </location>
</feature>
<comment type="caution">
    <text evidence="9">The sequence shown here is derived from an EMBL/GenBank/DDBJ whole genome shotgun (WGS) entry which is preliminary data.</text>
</comment>
<dbReference type="InterPro" id="IPR050250">
    <property type="entry name" value="Macrolide_Exporter_MacB"/>
</dbReference>
<comment type="subcellular location">
    <subcellularLocation>
        <location evidence="1">Cell membrane</location>
        <topology evidence="1">Multi-pass membrane protein</topology>
    </subcellularLocation>
</comment>
<dbReference type="GO" id="GO:0022857">
    <property type="term" value="F:transmembrane transporter activity"/>
    <property type="evidence" value="ECO:0007669"/>
    <property type="project" value="TreeGrafter"/>
</dbReference>
<evidence type="ECO:0000256" key="4">
    <source>
        <dbReference type="ARBA" id="ARBA00022989"/>
    </source>
</evidence>
<dbReference type="PANTHER" id="PTHR30572:SF4">
    <property type="entry name" value="ABC TRANSPORTER PERMEASE YTRF"/>
    <property type="match status" value="1"/>
</dbReference>
<accession>A0A9D1DYM1</accession>
<evidence type="ECO:0000256" key="2">
    <source>
        <dbReference type="ARBA" id="ARBA00022475"/>
    </source>
</evidence>
<keyword evidence="5 7" id="KW-0472">Membrane</keyword>
<feature type="non-terminal residue" evidence="9">
    <location>
        <position position="426"/>
    </location>
</feature>
<keyword evidence="2" id="KW-1003">Cell membrane</keyword>
<organism evidence="9 10">
    <name type="scientific">Candidatus Faecivivens stercoravium</name>
    <dbReference type="NCBI Taxonomy" id="2840803"/>
    <lineage>
        <taxon>Bacteria</taxon>
        <taxon>Bacillati</taxon>
        <taxon>Bacillota</taxon>
        <taxon>Clostridia</taxon>
        <taxon>Eubacteriales</taxon>
        <taxon>Oscillospiraceae</taxon>
        <taxon>Oscillospiraceae incertae sedis</taxon>
        <taxon>Candidatus Faecivivens</taxon>
    </lineage>
</organism>
<feature type="transmembrane region" description="Helical" evidence="7">
    <location>
        <begin position="364"/>
        <end position="385"/>
    </location>
</feature>
<dbReference type="Pfam" id="PF02687">
    <property type="entry name" value="FtsX"/>
    <property type="match status" value="1"/>
</dbReference>
<protein>
    <submittedName>
        <fullName evidence="9">ABC transporter permease</fullName>
    </submittedName>
</protein>
<dbReference type="GO" id="GO:0005886">
    <property type="term" value="C:plasma membrane"/>
    <property type="evidence" value="ECO:0007669"/>
    <property type="project" value="UniProtKB-SubCell"/>
</dbReference>
<keyword evidence="4 7" id="KW-1133">Transmembrane helix</keyword>
<reference evidence="9" key="1">
    <citation type="submission" date="2020-10" db="EMBL/GenBank/DDBJ databases">
        <authorList>
            <person name="Gilroy R."/>
        </authorList>
    </citation>
    <scope>NUCLEOTIDE SEQUENCE</scope>
    <source>
        <strain evidence="9">CHK189-12415</strain>
    </source>
</reference>
<evidence type="ECO:0000313" key="9">
    <source>
        <dbReference type="EMBL" id="HIR61377.1"/>
    </source>
</evidence>
<proteinExistence type="inferred from homology"/>
<gene>
    <name evidence="9" type="ORF">IAB37_07395</name>
</gene>
<evidence type="ECO:0000313" key="10">
    <source>
        <dbReference type="Proteomes" id="UP000824241"/>
    </source>
</evidence>
<feature type="transmembrane region" description="Helical" evidence="7">
    <location>
        <begin position="25"/>
        <end position="48"/>
    </location>
</feature>
<reference evidence="9" key="2">
    <citation type="journal article" date="2021" name="PeerJ">
        <title>Extensive microbial diversity within the chicken gut microbiome revealed by metagenomics and culture.</title>
        <authorList>
            <person name="Gilroy R."/>
            <person name="Ravi A."/>
            <person name="Getino M."/>
            <person name="Pursley I."/>
            <person name="Horton D.L."/>
            <person name="Alikhan N.F."/>
            <person name="Baker D."/>
            <person name="Gharbi K."/>
            <person name="Hall N."/>
            <person name="Watson M."/>
            <person name="Adriaenssens E.M."/>
            <person name="Foster-Nyarko E."/>
            <person name="Jarju S."/>
            <person name="Secka A."/>
            <person name="Antonio M."/>
            <person name="Oren A."/>
            <person name="Chaudhuri R.R."/>
            <person name="La Ragione R."/>
            <person name="Hildebrand F."/>
            <person name="Pallen M.J."/>
        </authorList>
    </citation>
    <scope>NUCLEOTIDE SEQUENCE</scope>
    <source>
        <strain evidence="9">CHK189-12415</strain>
    </source>
</reference>
<evidence type="ECO:0000256" key="5">
    <source>
        <dbReference type="ARBA" id="ARBA00023136"/>
    </source>
</evidence>
<feature type="transmembrane region" description="Helical" evidence="7">
    <location>
        <begin position="329"/>
        <end position="352"/>
    </location>
</feature>
<dbReference type="Proteomes" id="UP000824241">
    <property type="component" value="Unassembled WGS sequence"/>
</dbReference>
<dbReference type="PANTHER" id="PTHR30572">
    <property type="entry name" value="MEMBRANE COMPONENT OF TRANSPORTER-RELATED"/>
    <property type="match status" value="1"/>
</dbReference>